<sequence>MKNRLLKLAAVLILMVATAVITWHITILTLKIEVNEDTAYITSFGQTDEFDYMPLWHTGD</sequence>
<dbReference type="RefSeq" id="WP_080062737.1">
    <property type="nucleotide sequence ID" value="NZ_MZGX01000001.1"/>
</dbReference>
<accession>A0A1V4SSJ4</accession>
<reference evidence="1 2" key="1">
    <citation type="submission" date="2017-03" db="EMBL/GenBank/DDBJ databases">
        <title>Genome sequence of Clostridium hungatei DSM 14427.</title>
        <authorList>
            <person name="Poehlein A."/>
            <person name="Daniel R."/>
        </authorList>
    </citation>
    <scope>NUCLEOTIDE SEQUENCE [LARGE SCALE GENOMIC DNA]</scope>
    <source>
        <strain evidence="1 2">DSM 14427</strain>
    </source>
</reference>
<name>A0A1V4SSJ4_RUMHU</name>
<evidence type="ECO:0000313" key="1">
    <source>
        <dbReference type="EMBL" id="OPX46425.1"/>
    </source>
</evidence>
<dbReference type="Proteomes" id="UP000191554">
    <property type="component" value="Unassembled WGS sequence"/>
</dbReference>
<proteinExistence type="predicted"/>
<protein>
    <submittedName>
        <fullName evidence="1">Uncharacterized protein</fullName>
    </submittedName>
</protein>
<comment type="caution">
    <text evidence="1">The sequence shown here is derived from an EMBL/GenBank/DDBJ whole genome shotgun (WGS) entry which is preliminary data.</text>
</comment>
<organism evidence="1 2">
    <name type="scientific">Ruminiclostridium hungatei</name>
    <name type="common">Clostridium hungatei</name>
    <dbReference type="NCBI Taxonomy" id="48256"/>
    <lineage>
        <taxon>Bacteria</taxon>
        <taxon>Bacillati</taxon>
        <taxon>Bacillota</taxon>
        <taxon>Clostridia</taxon>
        <taxon>Eubacteriales</taxon>
        <taxon>Oscillospiraceae</taxon>
        <taxon>Ruminiclostridium</taxon>
    </lineage>
</organism>
<evidence type="ECO:0000313" key="2">
    <source>
        <dbReference type="Proteomes" id="UP000191554"/>
    </source>
</evidence>
<gene>
    <name evidence="1" type="ORF">CLHUN_02410</name>
</gene>
<dbReference type="STRING" id="48256.CLHUN_02410"/>
<dbReference type="EMBL" id="MZGX01000001">
    <property type="protein sequence ID" value="OPX46425.1"/>
    <property type="molecule type" value="Genomic_DNA"/>
</dbReference>
<keyword evidence="2" id="KW-1185">Reference proteome</keyword>
<dbReference type="AlphaFoldDB" id="A0A1V4SSJ4"/>